<dbReference type="InterPro" id="IPR039361">
    <property type="entry name" value="Cyclin"/>
</dbReference>
<dbReference type="PIRSF" id="PIRSF001771">
    <property type="entry name" value="Cyclin_A_B_D_E"/>
    <property type="match status" value="1"/>
</dbReference>
<dbReference type="AlphaFoldDB" id="A0A8J5CIN2"/>
<dbReference type="PANTHER" id="PTHR10177">
    <property type="entry name" value="CYCLINS"/>
    <property type="match status" value="1"/>
</dbReference>
<evidence type="ECO:0000256" key="1">
    <source>
        <dbReference type="ARBA" id="ARBA00022618"/>
    </source>
</evidence>
<feature type="coiled-coil region" evidence="5">
    <location>
        <begin position="96"/>
        <end position="131"/>
    </location>
</feature>
<keyword evidence="2 4" id="KW-0195">Cyclin</keyword>
<keyword evidence="3" id="KW-0131">Cell cycle</keyword>
<name>A0A8J5CIN2_CHIOP</name>
<dbReference type="InterPro" id="IPR004367">
    <property type="entry name" value="Cyclin_C-dom"/>
</dbReference>
<dbReference type="PROSITE" id="PS00292">
    <property type="entry name" value="CYCLINS"/>
    <property type="match status" value="1"/>
</dbReference>
<feature type="domain" description="Cyclin-like" evidence="6">
    <location>
        <begin position="193"/>
        <end position="278"/>
    </location>
</feature>
<dbReference type="SMART" id="SM01332">
    <property type="entry name" value="Cyclin_C"/>
    <property type="match status" value="1"/>
</dbReference>
<proteinExistence type="inferred from homology"/>
<organism evidence="8 9">
    <name type="scientific">Chionoecetes opilio</name>
    <name type="common">Atlantic snow crab</name>
    <name type="synonym">Cancer opilio</name>
    <dbReference type="NCBI Taxonomy" id="41210"/>
    <lineage>
        <taxon>Eukaryota</taxon>
        <taxon>Metazoa</taxon>
        <taxon>Ecdysozoa</taxon>
        <taxon>Arthropoda</taxon>
        <taxon>Crustacea</taxon>
        <taxon>Multicrustacea</taxon>
        <taxon>Malacostraca</taxon>
        <taxon>Eumalacostraca</taxon>
        <taxon>Eucarida</taxon>
        <taxon>Decapoda</taxon>
        <taxon>Pleocyemata</taxon>
        <taxon>Brachyura</taxon>
        <taxon>Eubrachyura</taxon>
        <taxon>Majoidea</taxon>
        <taxon>Majidae</taxon>
        <taxon>Chionoecetes</taxon>
    </lineage>
</organism>
<dbReference type="InterPro" id="IPR006671">
    <property type="entry name" value="Cyclin_N"/>
</dbReference>
<keyword evidence="5" id="KW-0175">Coiled coil</keyword>
<sequence length="418" mass="47671">MALRARQLVNMAEPTNGPRKVEAKVFQGPTLQRAALGEMSNRNFSHLGLKSTKSIDITKLKAQQPAGSGAPAAQPRKEFKVFNQAQKRHLGKENAVKGVAEQVKEAKKEVREEVQEDMDGSEMEVEELAVAFSTQRLNVEDIDAQDANNPQLVSEYVCDIYDYLRTLEQNSPVHQRYLEGQTITHRMRAILIDWLVQVHHRFTLTQETLFLTVGILDRYLQSERNVARNKLQLVGVTAMFIASKFEEMLCPDVGDFTYITDKAYTKREILRMEIKLLKQLKFNISFPLPLHFLRRNSKAGMVDSKHHTLGKYLLELCLPEYSMCHFKPSVLAAAALCLTLRLLDGGEWNDTLIYHSTYTEDKLMPVMCKMAAVVVKSHHSKQQAVRQKYDTTKFMKISKLPELKSEMITKLAERSALS</sequence>
<dbReference type="GO" id="GO:0016538">
    <property type="term" value="F:cyclin-dependent protein serine/threonine kinase regulator activity"/>
    <property type="evidence" value="ECO:0007669"/>
    <property type="project" value="InterPro"/>
</dbReference>
<feature type="domain" description="Cyclin-like" evidence="6">
    <location>
        <begin position="291"/>
        <end position="372"/>
    </location>
</feature>
<evidence type="ECO:0000259" key="7">
    <source>
        <dbReference type="SMART" id="SM01332"/>
    </source>
</evidence>
<keyword evidence="9" id="KW-1185">Reference proteome</keyword>
<protein>
    <submittedName>
        <fullName evidence="8">G2/mitotic-specific cyclin-B</fullName>
    </submittedName>
</protein>
<dbReference type="Pfam" id="PF02984">
    <property type="entry name" value="Cyclin_C"/>
    <property type="match status" value="1"/>
</dbReference>
<dbReference type="GO" id="GO:0044772">
    <property type="term" value="P:mitotic cell cycle phase transition"/>
    <property type="evidence" value="ECO:0007669"/>
    <property type="project" value="InterPro"/>
</dbReference>
<evidence type="ECO:0000313" key="8">
    <source>
        <dbReference type="EMBL" id="KAG0711784.1"/>
    </source>
</evidence>
<dbReference type="SMART" id="SM00385">
    <property type="entry name" value="CYCLIN"/>
    <property type="match status" value="2"/>
</dbReference>
<evidence type="ECO:0000313" key="9">
    <source>
        <dbReference type="Proteomes" id="UP000770661"/>
    </source>
</evidence>
<dbReference type="Pfam" id="PF00134">
    <property type="entry name" value="Cyclin_N"/>
    <property type="match status" value="1"/>
</dbReference>
<dbReference type="CDD" id="cd20507">
    <property type="entry name" value="CYCLIN_CCNB1-like_rpt1"/>
    <property type="match status" value="1"/>
</dbReference>
<dbReference type="InterPro" id="IPR013763">
    <property type="entry name" value="Cyclin-like_dom"/>
</dbReference>
<feature type="domain" description="Cyclin C-terminal" evidence="7">
    <location>
        <begin position="287"/>
        <end position="403"/>
    </location>
</feature>
<evidence type="ECO:0000259" key="6">
    <source>
        <dbReference type="SMART" id="SM00385"/>
    </source>
</evidence>
<dbReference type="GO" id="GO:0051301">
    <property type="term" value="P:cell division"/>
    <property type="evidence" value="ECO:0007669"/>
    <property type="project" value="UniProtKB-KW"/>
</dbReference>
<dbReference type="InterPro" id="IPR048258">
    <property type="entry name" value="Cyclins_cyclin-box"/>
</dbReference>
<comment type="similarity">
    <text evidence="4">Belongs to the cyclin family.</text>
</comment>
<dbReference type="InterPro" id="IPR046965">
    <property type="entry name" value="Cyclin_A/B-like"/>
</dbReference>
<dbReference type="OrthoDB" id="5590282at2759"/>
<comment type="caution">
    <text evidence="8">The sequence shown here is derived from an EMBL/GenBank/DDBJ whole genome shotgun (WGS) entry which is preliminary data.</text>
</comment>
<dbReference type="InterPro" id="IPR036915">
    <property type="entry name" value="Cyclin-like_sf"/>
</dbReference>
<gene>
    <name evidence="8" type="primary">CCNB_1</name>
    <name evidence="8" type="ORF">GWK47_019901</name>
</gene>
<dbReference type="SUPFAM" id="SSF47954">
    <property type="entry name" value="Cyclin-like"/>
    <property type="match status" value="2"/>
</dbReference>
<dbReference type="Proteomes" id="UP000770661">
    <property type="component" value="Unassembled WGS sequence"/>
</dbReference>
<accession>A0A8J5CIN2</accession>
<evidence type="ECO:0000256" key="2">
    <source>
        <dbReference type="ARBA" id="ARBA00023127"/>
    </source>
</evidence>
<evidence type="ECO:0000256" key="5">
    <source>
        <dbReference type="SAM" id="Coils"/>
    </source>
</evidence>
<dbReference type="Gene3D" id="1.10.472.10">
    <property type="entry name" value="Cyclin-like"/>
    <property type="match status" value="2"/>
</dbReference>
<dbReference type="FunFam" id="1.10.472.10:FF:000001">
    <property type="entry name" value="G2/mitotic-specific cyclin"/>
    <property type="match status" value="1"/>
</dbReference>
<evidence type="ECO:0000256" key="4">
    <source>
        <dbReference type="RuleBase" id="RU000383"/>
    </source>
</evidence>
<dbReference type="CDD" id="cd20509">
    <property type="entry name" value="CYCLIN_CCNB1-like_rpt2"/>
    <property type="match status" value="1"/>
</dbReference>
<reference evidence="8" key="1">
    <citation type="submission" date="2020-07" db="EMBL/GenBank/DDBJ databases">
        <title>The High-quality genome of the commercially important snow crab, Chionoecetes opilio.</title>
        <authorList>
            <person name="Jeong J.-H."/>
            <person name="Ryu S."/>
        </authorList>
    </citation>
    <scope>NUCLEOTIDE SEQUENCE</scope>
    <source>
        <strain evidence="8">MADBK_172401_WGS</strain>
        <tissue evidence="8">Digestive gland</tissue>
    </source>
</reference>
<dbReference type="EMBL" id="JACEEZ010023034">
    <property type="protein sequence ID" value="KAG0711784.1"/>
    <property type="molecule type" value="Genomic_DNA"/>
</dbReference>
<evidence type="ECO:0000256" key="3">
    <source>
        <dbReference type="ARBA" id="ARBA00023306"/>
    </source>
</evidence>
<keyword evidence="1" id="KW-0132">Cell division</keyword>